<evidence type="ECO:0000313" key="2">
    <source>
        <dbReference type="EMBL" id="MEA5401388.1"/>
    </source>
</evidence>
<keyword evidence="3" id="KW-1185">Reference proteome</keyword>
<dbReference type="Proteomes" id="UP001303899">
    <property type="component" value="Unassembled WGS sequence"/>
</dbReference>
<accession>A0ABU5RZ96</accession>
<feature type="transmembrane region" description="Helical" evidence="1">
    <location>
        <begin position="16"/>
        <end position="37"/>
    </location>
</feature>
<gene>
    <name evidence="2" type="ORF">VB776_00585</name>
</gene>
<feature type="transmembrane region" description="Helical" evidence="1">
    <location>
        <begin position="151"/>
        <end position="170"/>
    </location>
</feature>
<comment type="caution">
    <text evidence="2">The sequence shown here is derived from an EMBL/GenBank/DDBJ whole genome shotgun (WGS) entry which is preliminary data.</text>
</comment>
<sequence length="172" mass="19636">MLFILTISALNDTINIGFIVFPLIFLGFSLASLYYFLSIKILKLTANNLEITYLFLPISQQYELKDITSISQKSKKVSSNALSSSLKETYIYTDIITTIKLLGGKTIHLNSVGRLDFDIFYKTFKQLKRGEVNIKVQKKSFKKYLMDNYDGMFWVLISLFLTIGLSVGVLNK</sequence>
<evidence type="ECO:0008006" key="4">
    <source>
        <dbReference type="Google" id="ProtNLM"/>
    </source>
</evidence>
<keyword evidence="1" id="KW-0472">Membrane</keyword>
<keyword evidence="1" id="KW-1133">Transmembrane helix</keyword>
<keyword evidence="1" id="KW-0812">Transmembrane</keyword>
<dbReference type="RefSeq" id="WP_323324984.1">
    <property type="nucleotide sequence ID" value="NZ_JAYGIL010000002.1"/>
</dbReference>
<name>A0ABU5RZ96_9BACT</name>
<evidence type="ECO:0000256" key="1">
    <source>
        <dbReference type="SAM" id="Phobius"/>
    </source>
</evidence>
<evidence type="ECO:0000313" key="3">
    <source>
        <dbReference type="Proteomes" id="UP001303899"/>
    </source>
</evidence>
<proteinExistence type="predicted"/>
<reference evidence="2 3" key="1">
    <citation type="submission" date="2023-12" db="EMBL/GenBank/DDBJ databases">
        <title>Novel species of the genus Arcicella isolated from rivers.</title>
        <authorList>
            <person name="Lu H."/>
        </authorList>
    </citation>
    <scope>NUCLEOTIDE SEQUENCE [LARGE SCALE GENOMIC DNA]</scope>
    <source>
        <strain evidence="2 3">DC2W</strain>
    </source>
</reference>
<dbReference type="EMBL" id="JAYGIL010000002">
    <property type="protein sequence ID" value="MEA5401388.1"/>
    <property type="molecule type" value="Genomic_DNA"/>
</dbReference>
<organism evidence="2 3">
    <name type="scientific">Arcicella gelida</name>
    <dbReference type="NCBI Taxonomy" id="2984195"/>
    <lineage>
        <taxon>Bacteria</taxon>
        <taxon>Pseudomonadati</taxon>
        <taxon>Bacteroidota</taxon>
        <taxon>Cytophagia</taxon>
        <taxon>Cytophagales</taxon>
        <taxon>Flectobacillaceae</taxon>
        <taxon>Arcicella</taxon>
    </lineage>
</organism>
<protein>
    <recommendedName>
        <fullName evidence="4">PH domain-containing protein</fullName>
    </recommendedName>
</protein>